<sequence>MPTQPTIWTSALEQGTDRAAPDKPRGALAWGQDRSGSERSSPAHRGGPRECAGQKMAHTVKNVHSANRGVRRSPQHPNVQRRRRRSRHQKPGTVSVAFLNLYGGRRLAKWEELYRGMEEEGITLYGVAETHLRDLERPPVNPLWNWAGCNRESTSRKGGGVGFLWREGSTWTPLEDSCVEHTWLSGYIHATPVLACVVYLGVSSNQHSENTNVVRCIRHDIERWGHSREVLILGDFNGHIQELDGYTDHNGKLLLEMAQELSLEIANLRADCEGTCTWCARGQSSCIDYALVSQNLGKTLQDIHIDEEGRYSLGSDHNRIRLQFKASPWRRQSKKREPAVRFLPEAAYEEVANEFELSPSRNGAETYEQYIDQLLETLVRQTEVDTWRRDMEGKSTLKLYREHKQEIRVEPLYDNSVASSLLFEARAGALRTLVYRRRYDDNVGSVMCRLCCADQETIEHLVLHCASLTPAPIDGTTLPLALGFSPRIPAGGDQVNQVATTKSRLREWWAIVRAH</sequence>
<reference evidence="1" key="1">
    <citation type="submission" date="2020-05" db="EMBL/GenBank/DDBJ databases">
        <title>Large-scale comparative analyses of tick genomes elucidate their genetic diversity and vector capacities.</title>
        <authorList>
            <person name="Jia N."/>
            <person name="Wang J."/>
            <person name="Shi W."/>
            <person name="Du L."/>
            <person name="Sun Y."/>
            <person name="Zhan W."/>
            <person name="Jiang J."/>
            <person name="Wang Q."/>
            <person name="Zhang B."/>
            <person name="Ji P."/>
            <person name="Sakyi L.B."/>
            <person name="Cui X."/>
            <person name="Yuan T."/>
            <person name="Jiang B."/>
            <person name="Yang W."/>
            <person name="Lam T.T.-Y."/>
            <person name="Chang Q."/>
            <person name="Ding S."/>
            <person name="Wang X."/>
            <person name="Zhu J."/>
            <person name="Ruan X."/>
            <person name="Zhao L."/>
            <person name="Wei J."/>
            <person name="Que T."/>
            <person name="Du C."/>
            <person name="Cheng J."/>
            <person name="Dai P."/>
            <person name="Han X."/>
            <person name="Huang E."/>
            <person name="Gao Y."/>
            <person name="Liu J."/>
            <person name="Shao H."/>
            <person name="Ye R."/>
            <person name="Li L."/>
            <person name="Wei W."/>
            <person name="Wang X."/>
            <person name="Wang C."/>
            <person name="Yang T."/>
            <person name="Huo Q."/>
            <person name="Li W."/>
            <person name="Guo W."/>
            <person name="Chen H."/>
            <person name="Zhou L."/>
            <person name="Ni X."/>
            <person name="Tian J."/>
            <person name="Zhou Y."/>
            <person name="Sheng Y."/>
            <person name="Liu T."/>
            <person name="Pan Y."/>
            <person name="Xia L."/>
            <person name="Li J."/>
            <person name="Zhao F."/>
            <person name="Cao W."/>
        </authorList>
    </citation>
    <scope>NUCLEOTIDE SEQUENCE</scope>
    <source>
        <strain evidence="1">Dsil-2018</strain>
    </source>
</reference>
<keyword evidence="2" id="KW-1185">Reference proteome</keyword>
<proteinExistence type="predicted"/>
<gene>
    <name evidence="1" type="ORF">HPB49_020932</name>
</gene>
<dbReference type="Proteomes" id="UP000821865">
    <property type="component" value="Chromosome 9"/>
</dbReference>
<organism evidence="1 2">
    <name type="scientific">Dermacentor silvarum</name>
    <name type="common">Tick</name>
    <dbReference type="NCBI Taxonomy" id="543639"/>
    <lineage>
        <taxon>Eukaryota</taxon>
        <taxon>Metazoa</taxon>
        <taxon>Ecdysozoa</taxon>
        <taxon>Arthropoda</taxon>
        <taxon>Chelicerata</taxon>
        <taxon>Arachnida</taxon>
        <taxon>Acari</taxon>
        <taxon>Parasitiformes</taxon>
        <taxon>Ixodida</taxon>
        <taxon>Ixodoidea</taxon>
        <taxon>Ixodidae</taxon>
        <taxon>Rhipicephalinae</taxon>
        <taxon>Dermacentor</taxon>
    </lineage>
</organism>
<name>A0ACB8C5H7_DERSI</name>
<accession>A0ACB8C5H7</accession>
<evidence type="ECO:0000313" key="2">
    <source>
        <dbReference type="Proteomes" id="UP000821865"/>
    </source>
</evidence>
<evidence type="ECO:0000313" key="1">
    <source>
        <dbReference type="EMBL" id="KAH7934060.1"/>
    </source>
</evidence>
<dbReference type="EMBL" id="CM023478">
    <property type="protein sequence ID" value="KAH7934060.1"/>
    <property type="molecule type" value="Genomic_DNA"/>
</dbReference>
<protein>
    <submittedName>
        <fullName evidence="1">Uncharacterized protein</fullName>
    </submittedName>
</protein>
<comment type="caution">
    <text evidence="1">The sequence shown here is derived from an EMBL/GenBank/DDBJ whole genome shotgun (WGS) entry which is preliminary data.</text>
</comment>